<dbReference type="SUPFAM" id="SSF57997">
    <property type="entry name" value="Tropomyosin"/>
    <property type="match status" value="1"/>
</dbReference>
<protein>
    <submittedName>
        <fullName evidence="1">Uncharacterized protein</fullName>
    </submittedName>
</protein>
<evidence type="ECO:0000313" key="2">
    <source>
        <dbReference type="Proteomes" id="UP000178991"/>
    </source>
</evidence>
<dbReference type="Gene3D" id="1.20.5.2280">
    <property type="match status" value="1"/>
</dbReference>
<proteinExistence type="predicted"/>
<comment type="caution">
    <text evidence="1">The sequence shown here is derived from an EMBL/GenBank/DDBJ whole genome shotgun (WGS) entry which is preliminary data.</text>
</comment>
<gene>
    <name evidence="1" type="ORF">A2639_00890</name>
</gene>
<sequence>MKEDNLELVEYLDGKFKKVEDDFNDLKKDFNALQTSVDAYANKADTYFQEMAMLTLKVNRHEKWLEKVAEKLGMKLEY</sequence>
<accession>A0A1G2HIQ3</accession>
<dbReference type="AlphaFoldDB" id="A0A1G2HIQ3"/>
<name>A0A1G2HIQ3_9BACT</name>
<organism evidence="1 2">
    <name type="scientific">Candidatus Staskawiczbacteria bacterium RIFCSPHIGHO2_01_FULL_34_27</name>
    <dbReference type="NCBI Taxonomy" id="1802199"/>
    <lineage>
        <taxon>Bacteria</taxon>
        <taxon>Candidatus Staskawicziibacteriota</taxon>
    </lineage>
</organism>
<dbReference type="Proteomes" id="UP000178991">
    <property type="component" value="Unassembled WGS sequence"/>
</dbReference>
<reference evidence="1 2" key="1">
    <citation type="journal article" date="2016" name="Nat. Commun.">
        <title>Thousands of microbial genomes shed light on interconnected biogeochemical processes in an aquifer system.</title>
        <authorList>
            <person name="Anantharaman K."/>
            <person name="Brown C.T."/>
            <person name="Hug L.A."/>
            <person name="Sharon I."/>
            <person name="Castelle C.J."/>
            <person name="Probst A.J."/>
            <person name="Thomas B.C."/>
            <person name="Singh A."/>
            <person name="Wilkins M.J."/>
            <person name="Karaoz U."/>
            <person name="Brodie E.L."/>
            <person name="Williams K.H."/>
            <person name="Hubbard S.S."/>
            <person name="Banfield J.F."/>
        </authorList>
    </citation>
    <scope>NUCLEOTIDE SEQUENCE [LARGE SCALE GENOMIC DNA]</scope>
</reference>
<dbReference type="EMBL" id="MHOL01000022">
    <property type="protein sequence ID" value="OGZ62382.1"/>
    <property type="molecule type" value="Genomic_DNA"/>
</dbReference>
<evidence type="ECO:0000313" key="1">
    <source>
        <dbReference type="EMBL" id="OGZ62382.1"/>
    </source>
</evidence>